<reference evidence="2" key="1">
    <citation type="submission" date="2021-09" db="EMBL/GenBank/DDBJ databases">
        <title>The genome of Mauremys mutica provides insights into the evolution of semi-aquatic lifestyle.</title>
        <authorList>
            <person name="Gong S."/>
            <person name="Gao Y."/>
        </authorList>
    </citation>
    <scope>NUCLEOTIDE SEQUENCE</scope>
    <source>
        <strain evidence="2">MM-2020</strain>
        <tissue evidence="2">Muscle</tissue>
    </source>
</reference>
<proteinExistence type="predicted"/>
<gene>
    <name evidence="2" type="ORF">KIL84_022505</name>
</gene>
<organism evidence="2 3">
    <name type="scientific">Mauremys mutica</name>
    <name type="common">yellowpond turtle</name>
    <dbReference type="NCBI Taxonomy" id="74926"/>
    <lineage>
        <taxon>Eukaryota</taxon>
        <taxon>Metazoa</taxon>
        <taxon>Chordata</taxon>
        <taxon>Craniata</taxon>
        <taxon>Vertebrata</taxon>
        <taxon>Euteleostomi</taxon>
        <taxon>Archelosauria</taxon>
        <taxon>Testudinata</taxon>
        <taxon>Testudines</taxon>
        <taxon>Cryptodira</taxon>
        <taxon>Durocryptodira</taxon>
        <taxon>Testudinoidea</taxon>
        <taxon>Geoemydidae</taxon>
        <taxon>Geoemydinae</taxon>
        <taxon>Mauremys</taxon>
    </lineage>
</organism>
<dbReference type="AlphaFoldDB" id="A0A9D3WNP1"/>
<feature type="region of interest" description="Disordered" evidence="1">
    <location>
        <begin position="36"/>
        <end position="62"/>
    </location>
</feature>
<evidence type="ECO:0000256" key="1">
    <source>
        <dbReference type="SAM" id="MobiDB-lite"/>
    </source>
</evidence>
<feature type="compositionally biased region" description="Polar residues" evidence="1">
    <location>
        <begin position="38"/>
        <end position="47"/>
    </location>
</feature>
<protein>
    <submittedName>
        <fullName evidence="2">Uncharacterized protein</fullName>
    </submittedName>
</protein>
<dbReference type="EMBL" id="JAHDVG010000488">
    <property type="protein sequence ID" value="KAH1164946.1"/>
    <property type="molecule type" value="Genomic_DNA"/>
</dbReference>
<evidence type="ECO:0000313" key="2">
    <source>
        <dbReference type="EMBL" id="KAH1164946.1"/>
    </source>
</evidence>
<evidence type="ECO:0000313" key="3">
    <source>
        <dbReference type="Proteomes" id="UP000827986"/>
    </source>
</evidence>
<keyword evidence="3" id="KW-1185">Reference proteome</keyword>
<sequence>MQDTQVLSGLIWNWGTPPHSSRNPVQVLLQPLNVGYSLPQNSGSGTDPLSAPPGLRTGHRRRPCECSPGALQRWTPSSRCVDPSARRGLELVRCSGAVAGDWSSELSPVLDSAA</sequence>
<accession>A0A9D3WNP1</accession>
<name>A0A9D3WNP1_9SAUR</name>
<dbReference type="Proteomes" id="UP000827986">
    <property type="component" value="Unassembled WGS sequence"/>
</dbReference>
<comment type="caution">
    <text evidence="2">The sequence shown here is derived from an EMBL/GenBank/DDBJ whole genome shotgun (WGS) entry which is preliminary data.</text>
</comment>